<feature type="domain" description="Sodium/calcium exchanger membrane region" evidence="10">
    <location>
        <begin position="356"/>
        <end position="499"/>
    </location>
</feature>
<feature type="transmembrane region" description="Helical" evidence="9">
    <location>
        <begin position="451"/>
        <end position="474"/>
    </location>
</feature>
<keyword evidence="4 9" id="KW-0812">Transmembrane</keyword>
<feature type="transmembrane region" description="Helical" evidence="9">
    <location>
        <begin position="395"/>
        <end position="413"/>
    </location>
</feature>
<comment type="subcellular location">
    <subcellularLocation>
        <location evidence="1">Endomembrane system</location>
        <topology evidence="1">Multi-pass membrane protein</topology>
    </subcellularLocation>
</comment>
<feature type="domain" description="Sodium/calcium exchanger membrane region" evidence="10">
    <location>
        <begin position="107"/>
        <end position="260"/>
    </location>
</feature>
<evidence type="ECO:0000256" key="7">
    <source>
        <dbReference type="ARBA" id="ARBA00023136"/>
    </source>
</evidence>
<evidence type="ECO:0000313" key="11">
    <source>
        <dbReference type="EMBL" id="KAF2113140.1"/>
    </source>
</evidence>
<evidence type="ECO:0000256" key="3">
    <source>
        <dbReference type="ARBA" id="ARBA00022448"/>
    </source>
</evidence>
<dbReference type="InterPro" id="IPR004837">
    <property type="entry name" value="NaCa_Exmemb"/>
</dbReference>
<keyword evidence="6" id="KW-0406">Ion transport</keyword>
<evidence type="ECO:0000256" key="4">
    <source>
        <dbReference type="ARBA" id="ARBA00022692"/>
    </source>
</evidence>
<evidence type="ECO:0000256" key="2">
    <source>
        <dbReference type="ARBA" id="ARBA00008170"/>
    </source>
</evidence>
<comment type="similarity">
    <text evidence="2">Belongs to the Ca(2+):cation antiporter (CaCA) (TC 2.A.19) family.</text>
</comment>
<keyword evidence="12" id="KW-1185">Reference proteome</keyword>
<evidence type="ECO:0000313" key="12">
    <source>
        <dbReference type="Proteomes" id="UP000799770"/>
    </source>
</evidence>
<feature type="region of interest" description="Disordered" evidence="8">
    <location>
        <begin position="1"/>
        <end position="22"/>
    </location>
</feature>
<dbReference type="AlphaFoldDB" id="A0A6A5Z179"/>
<dbReference type="PANTHER" id="PTHR31503">
    <property type="entry name" value="VACUOLAR CALCIUM ION TRANSPORTER"/>
    <property type="match status" value="1"/>
</dbReference>
<evidence type="ECO:0000256" key="1">
    <source>
        <dbReference type="ARBA" id="ARBA00004127"/>
    </source>
</evidence>
<feature type="transmembrane region" description="Helical" evidence="9">
    <location>
        <begin position="85"/>
        <end position="102"/>
    </location>
</feature>
<dbReference type="GO" id="GO:0006874">
    <property type="term" value="P:intracellular calcium ion homeostasis"/>
    <property type="evidence" value="ECO:0007669"/>
    <property type="project" value="TreeGrafter"/>
</dbReference>
<dbReference type="GO" id="GO:0015369">
    <property type="term" value="F:calcium:proton antiporter activity"/>
    <property type="evidence" value="ECO:0007669"/>
    <property type="project" value="TreeGrafter"/>
</dbReference>
<dbReference type="EMBL" id="ML977329">
    <property type="protein sequence ID" value="KAF2113140.1"/>
    <property type="molecule type" value="Genomic_DNA"/>
</dbReference>
<name>A0A6A5Z179_9PLEO</name>
<keyword evidence="5 9" id="KW-1133">Transmembrane helix</keyword>
<keyword evidence="7 9" id="KW-0472">Membrane</keyword>
<dbReference type="InterPro" id="IPR004713">
    <property type="entry name" value="CaH_exchang"/>
</dbReference>
<reference evidence="11" key="1">
    <citation type="journal article" date="2020" name="Stud. Mycol.">
        <title>101 Dothideomycetes genomes: a test case for predicting lifestyles and emergence of pathogens.</title>
        <authorList>
            <person name="Haridas S."/>
            <person name="Albert R."/>
            <person name="Binder M."/>
            <person name="Bloem J."/>
            <person name="Labutti K."/>
            <person name="Salamov A."/>
            <person name="Andreopoulos B."/>
            <person name="Baker S."/>
            <person name="Barry K."/>
            <person name="Bills G."/>
            <person name="Bluhm B."/>
            <person name="Cannon C."/>
            <person name="Castanera R."/>
            <person name="Culley D."/>
            <person name="Daum C."/>
            <person name="Ezra D."/>
            <person name="Gonzalez J."/>
            <person name="Henrissat B."/>
            <person name="Kuo A."/>
            <person name="Liang C."/>
            <person name="Lipzen A."/>
            <person name="Lutzoni F."/>
            <person name="Magnuson J."/>
            <person name="Mondo S."/>
            <person name="Nolan M."/>
            <person name="Ohm R."/>
            <person name="Pangilinan J."/>
            <person name="Park H.-J."/>
            <person name="Ramirez L."/>
            <person name="Alfaro M."/>
            <person name="Sun H."/>
            <person name="Tritt A."/>
            <person name="Yoshinaga Y."/>
            <person name="Zwiers L.-H."/>
            <person name="Turgeon B."/>
            <person name="Goodwin S."/>
            <person name="Spatafora J."/>
            <person name="Crous P."/>
            <person name="Grigoriev I."/>
        </authorList>
    </citation>
    <scope>NUCLEOTIDE SEQUENCE</scope>
    <source>
        <strain evidence="11">CBS 627.86</strain>
    </source>
</reference>
<dbReference type="GO" id="GO:0012505">
    <property type="term" value="C:endomembrane system"/>
    <property type="evidence" value="ECO:0007669"/>
    <property type="project" value="UniProtKB-SubCell"/>
</dbReference>
<feature type="transmembrane region" description="Helical" evidence="9">
    <location>
        <begin position="420"/>
        <end position="445"/>
    </location>
</feature>
<feature type="transmembrane region" description="Helical" evidence="9">
    <location>
        <begin position="240"/>
        <end position="258"/>
    </location>
</feature>
<dbReference type="PANTHER" id="PTHR31503:SF18">
    <property type="entry name" value="CA(2+)_H(+) EXCHANGER, PUTATIVE (EUROFUNG)-RELATED"/>
    <property type="match status" value="1"/>
</dbReference>
<proteinExistence type="inferred from homology"/>
<evidence type="ECO:0000256" key="5">
    <source>
        <dbReference type="ARBA" id="ARBA00022989"/>
    </source>
</evidence>
<gene>
    <name evidence="11" type="ORF">BDV96DRAFT_151696</name>
</gene>
<evidence type="ECO:0000256" key="9">
    <source>
        <dbReference type="SAM" id="Phobius"/>
    </source>
</evidence>
<feature type="transmembrane region" description="Helical" evidence="9">
    <location>
        <begin position="171"/>
        <end position="190"/>
    </location>
</feature>
<dbReference type="Proteomes" id="UP000799770">
    <property type="component" value="Unassembled WGS sequence"/>
</dbReference>
<sequence>MQIDSDCPSTGEDASEASAHLNDDAISRLQSAGYRISNERPSPSEALPMFHNANGYIPLAPPQDPHSSRISPSTMRLLRRLARQWSNVLLLFVPIGIIAANTDCSDTIVFALNCLAVTGLADVLCHATDEISSYMGERAGALLNVTMGNAGEIVIFHGLASKQYMIVRTSLLGSIMVNILLVLGLSMIVGEMQQRAQSYNALATRVASCLLSLTSMALLIPSTLKQTTTHKQHERDMLSFSRAISVILVVVYFAYLWSQIKSSKCAYKSLVQMEPDTPVNPEIVHIRSRSRNSMRTSLQIARARGYSYPQDPELQLAFNEQLSRAYPPAPTSPTVEKLSAAFELVRSVSWVKKGWPLFLLATSTGLISVCGKYLVESIDHVVDHTPLSRATVGLIVLPAVGNAAELVSAVMFASRKQMDLAFAISIGSAIQIALFVTPLVVILGWGMGVDMALQFSFFEAVTLIGTTVLFLSLVLDDKCSVLKGALLTAGYAIIAVGSYFVPNPE</sequence>
<keyword evidence="3" id="KW-0813">Transport</keyword>
<dbReference type="InterPro" id="IPR044880">
    <property type="entry name" value="NCX_ion-bd_dom_sf"/>
</dbReference>
<dbReference type="Pfam" id="PF01699">
    <property type="entry name" value="Na_Ca_ex"/>
    <property type="match status" value="2"/>
</dbReference>
<evidence type="ECO:0000256" key="8">
    <source>
        <dbReference type="SAM" id="MobiDB-lite"/>
    </source>
</evidence>
<dbReference type="OrthoDB" id="1699231at2759"/>
<feature type="transmembrane region" description="Helical" evidence="9">
    <location>
        <begin position="355"/>
        <end position="375"/>
    </location>
</feature>
<accession>A0A6A5Z179</accession>
<protein>
    <submittedName>
        <fullName evidence="11">Sodium/calcium exchanger protein-domain-containing protein</fullName>
    </submittedName>
</protein>
<evidence type="ECO:0000259" key="10">
    <source>
        <dbReference type="Pfam" id="PF01699"/>
    </source>
</evidence>
<dbReference type="Gene3D" id="1.20.1420.30">
    <property type="entry name" value="NCX, central ion-binding region"/>
    <property type="match status" value="2"/>
</dbReference>
<evidence type="ECO:0000256" key="6">
    <source>
        <dbReference type="ARBA" id="ARBA00023065"/>
    </source>
</evidence>
<organism evidence="11 12">
    <name type="scientific">Lophiotrema nucula</name>
    <dbReference type="NCBI Taxonomy" id="690887"/>
    <lineage>
        <taxon>Eukaryota</taxon>
        <taxon>Fungi</taxon>
        <taxon>Dikarya</taxon>
        <taxon>Ascomycota</taxon>
        <taxon>Pezizomycotina</taxon>
        <taxon>Dothideomycetes</taxon>
        <taxon>Pleosporomycetidae</taxon>
        <taxon>Pleosporales</taxon>
        <taxon>Lophiotremataceae</taxon>
        <taxon>Lophiotrema</taxon>
    </lineage>
</organism>
<dbReference type="GO" id="GO:0000329">
    <property type="term" value="C:fungal-type vacuole membrane"/>
    <property type="evidence" value="ECO:0007669"/>
    <property type="project" value="TreeGrafter"/>
</dbReference>
<feature type="transmembrane region" description="Helical" evidence="9">
    <location>
        <begin position="481"/>
        <end position="501"/>
    </location>
</feature>
<feature type="transmembrane region" description="Helical" evidence="9">
    <location>
        <begin position="202"/>
        <end position="220"/>
    </location>
</feature>